<dbReference type="VEuPathDB" id="TriTrypDB:Tb427_000326400"/>
<dbReference type="EMBL" id="KC612676">
    <property type="protein sequence ID" value="AGH60107.1"/>
    <property type="molecule type" value="Genomic_DNA"/>
</dbReference>
<evidence type="ECO:0000256" key="1">
    <source>
        <dbReference type="SAM" id="MobiDB-lite"/>
    </source>
</evidence>
<name>M4SZH1_9TRYP</name>
<sequence>MLKEQAQPKMKLVAILAAAIMHSHTADSTPSSDETEALTAVTEACSEIVLLEQLLEEVWSRLNEAVSSATRLRLEAETLYLVAEHSRGWPQHSGYLLLSQLAATRARKQQLEINLHSVKLKQAEAALQSRIVLAKIGLRLKDSKRTAGKAISGCTGTDFFTNVGATTAGKCTLEFEPPAAPQKCDVNTGTAAQISKIRKVFDKLENIKLTNDDSLKPQKLTAKAYAVGTVATTWGPATNPVYCAGTIGNEPTTATTGLTVSELQPTAPEPQRTQALEGEKPNSCVKPGSVQTDLITTATAAAHAVCQARGARPQIFATVTGGQTEQLLQDPDFKRLAVLIATGRAPKDDDDKTQKAALKAIFGSEKPDLHKSHLANLSQTQITLNHGDRPQTLTLAQISTTADASDAIALFFNQAMRKQTTSESAKEADVKTKDKCKADTKENKCKKDKDCEHKDGKCKVKERVKV</sequence>
<feature type="region of interest" description="Disordered" evidence="1">
    <location>
        <begin position="265"/>
        <end position="285"/>
    </location>
</feature>
<organism evidence="2">
    <name type="scientific">Trypanosoma brucei</name>
    <dbReference type="NCBI Taxonomy" id="5691"/>
    <lineage>
        <taxon>Eukaryota</taxon>
        <taxon>Discoba</taxon>
        <taxon>Euglenozoa</taxon>
        <taxon>Kinetoplastea</taxon>
        <taxon>Metakinetoplastina</taxon>
        <taxon>Trypanosomatida</taxon>
        <taxon>Trypanosomatidae</taxon>
        <taxon>Trypanosoma</taxon>
    </lineage>
</organism>
<dbReference type="SUPFAM" id="SSF58087">
    <property type="entry name" value="Variant surface glycoprotein (N-terminal domain)"/>
    <property type="match status" value="1"/>
</dbReference>
<evidence type="ECO:0000313" key="2">
    <source>
        <dbReference type="EMBL" id="AGH60107.1"/>
    </source>
</evidence>
<protein>
    <submittedName>
        <fullName evidence="2">Variant surface glycoprotein 1168</fullName>
    </submittedName>
</protein>
<proteinExistence type="predicted"/>
<dbReference type="AlphaFoldDB" id="M4SZH1"/>
<reference evidence="2" key="2">
    <citation type="journal article" date="2014" name="Mol. Biochem. Parasitol.">
        <title>Capturing the variant surface glycoprotein repertoire (the VSGnome) of Trypanosoma brucei Lister 427.</title>
        <authorList>
            <person name="Cross G.A."/>
            <person name="Kim H.S."/>
            <person name="Wickstead B."/>
        </authorList>
    </citation>
    <scope>NUCLEOTIDE SEQUENCE</scope>
    <source>
        <strain evidence="2">Lister 427</strain>
    </source>
</reference>
<accession>M4SZH1</accession>
<reference evidence="2" key="1">
    <citation type="submission" date="2013-02" db="EMBL/GenBank/DDBJ databases">
        <authorList>
            <person name="Cross G.A.M."/>
            <person name="Kim H.-S."/>
            <person name="Wickstead B."/>
        </authorList>
    </citation>
    <scope>NUCLEOTIDE SEQUENCE</scope>
    <source>
        <strain evidence="2">Lister 427</strain>
    </source>
</reference>
<dbReference type="VEuPathDB" id="TriTrypDB:Tb11.v5.0795"/>